<proteinExistence type="inferred from homology"/>
<dbReference type="InterPro" id="IPR018485">
    <property type="entry name" value="FGGY_C"/>
</dbReference>
<dbReference type="Pfam" id="PF02782">
    <property type="entry name" value="FGGY_C"/>
    <property type="match status" value="1"/>
</dbReference>
<evidence type="ECO:0000256" key="9">
    <source>
        <dbReference type="RuleBase" id="RU003733"/>
    </source>
</evidence>
<dbReference type="PANTHER" id="PTHR43095">
    <property type="entry name" value="SUGAR KINASE"/>
    <property type="match status" value="1"/>
</dbReference>
<comment type="function">
    <text evidence="8">Catalyzes the phosphorylation of D-xylulose to D-xylulose 5-phosphate.</text>
</comment>
<feature type="site" description="Important for activity" evidence="8">
    <location>
        <position position="7"/>
    </location>
</feature>
<reference evidence="13 14" key="1">
    <citation type="submission" date="2019-08" db="EMBL/GenBank/DDBJ databases">
        <title>In-depth cultivation of the pig gut microbiome towards novel bacterial diversity and tailored functional studies.</title>
        <authorList>
            <person name="Wylensek D."/>
            <person name="Hitch T.C.A."/>
            <person name="Clavel T."/>
        </authorList>
    </citation>
    <scope>NUCLEOTIDE SEQUENCE [LARGE SCALE GENOMIC DNA]</scope>
    <source>
        <strain evidence="13 14">CA-Schmier-601-WT-1</strain>
    </source>
</reference>
<evidence type="ECO:0000313" key="13">
    <source>
        <dbReference type="EMBL" id="MST71895.1"/>
    </source>
</evidence>
<dbReference type="HAMAP" id="MF_02220">
    <property type="entry name" value="XylB"/>
    <property type="match status" value="1"/>
</dbReference>
<feature type="active site" description="Proton acceptor" evidence="8">
    <location>
        <position position="237"/>
    </location>
</feature>
<comment type="caution">
    <text evidence="13">The sequence shown here is derived from an EMBL/GenBank/DDBJ whole genome shotgun (WGS) entry which is preliminary data.</text>
</comment>
<dbReference type="Gene3D" id="3.30.420.40">
    <property type="match status" value="2"/>
</dbReference>
<dbReference type="GO" id="GO:0042732">
    <property type="term" value="P:D-xylose metabolic process"/>
    <property type="evidence" value="ECO:0007669"/>
    <property type="project" value="UniProtKB-KW"/>
</dbReference>
<protein>
    <recommendedName>
        <fullName evidence="8 10">Xylulose kinase</fullName>
        <shortName evidence="8 10">Xylulokinase</shortName>
        <ecNumber evidence="8 10">2.7.1.17</ecNumber>
    </recommendedName>
</protein>
<dbReference type="PANTHER" id="PTHR43095:SF5">
    <property type="entry name" value="XYLULOSE KINASE"/>
    <property type="match status" value="1"/>
</dbReference>
<feature type="domain" description="Carbohydrate kinase FGGY N-terminal" evidence="11">
    <location>
        <begin position="2"/>
        <end position="244"/>
    </location>
</feature>
<evidence type="ECO:0000256" key="4">
    <source>
        <dbReference type="ARBA" id="ARBA00022741"/>
    </source>
</evidence>
<evidence type="ECO:0000313" key="14">
    <source>
        <dbReference type="Proteomes" id="UP000469325"/>
    </source>
</evidence>
<dbReference type="RefSeq" id="WP_154433635.1">
    <property type="nucleotide sequence ID" value="NZ_VUNC01000001.1"/>
</dbReference>
<dbReference type="GO" id="GO:0005998">
    <property type="term" value="P:xylulose catabolic process"/>
    <property type="evidence" value="ECO:0007669"/>
    <property type="project" value="UniProtKB-UniRule"/>
</dbReference>
<evidence type="ECO:0000256" key="8">
    <source>
        <dbReference type="HAMAP-Rule" id="MF_02220"/>
    </source>
</evidence>
<dbReference type="GO" id="GO:0005524">
    <property type="term" value="F:ATP binding"/>
    <property type="evidence" value="ECO:0007669"/>
    <property type="project" value="UniProtKB-UniRule"/>
</dbReference>
<dbReference type="Proteomes" id="UP000469325">
    <property type="component" value="Unassembled WGS sequence"/>
</dbReference>
<dbReference type="InterPro" id="IPR018483">
    <property type="entry name" value="Carb_kinase_FGGY_CS"/>
</dbReference>
<keyword evidence="6 8" id="KW-0067">ATP-binding</keyword>
<gene>
    <name evidence="8 10 13" type="primary">xylB</name>
    <name evidence="13" type="ORF">FYJ68_02055</name>
</gene>
<evidence type="ECO:0000259" key="12">
    <source>
        <dbReference type="Pfam" id="PF02782"/>
    </source>
</evidence>
<dbReference type="EMBL" id="VUNC01000001">
    <property type="protein sequence ID" value="MST71895.1"/>
    <property type="molecule type" value="Genomic_DNA"/>
</dbReference>
<dbReference type="NCBIfam" id="TIGR01312">
    <property type="entry name" value="XylB"/>
    <property type="match status" value="1"/>
</dbReference>
<dbReference type="SUPFAM" id="SSF53067">
    <property type="entry name" value="Actin-like ATPase domain"/>
    <property type="match status" value="2"/>
</dbReference>
<organism evidence="13 14">
    <name type="scientific">Olsenella porci</name>
    <dbReference type="NCBI Taxonomy" id="2652279"/>
    <lineage>
        <taxon>Bacteria</taxon>
        <taxon>Bacillati</taxon>
        <taxon>Actinomycetota</taxon>
        <taxon>Coriobacteriia</taxon>
        <taxon>Coriobacteriales</taxon>
        <taxon>Atopobiaceae</taxon>
        <taxon>Olsenella</taxon>
    </lineage>
</organism>
<evidence type="ECO:0000256" key="10">
    <source>
        <dbReference type="RuleBase" id="RU364073"/>
    </source>
</evidence>
<dbReference type="InterPro" id="IPR006000">
    <property type="entry name" value="Xylulokinase"/>
</dbReference>
<evidence type="ECO:0000256" key="6">
    <source>
        <dbReference type="ARBA" id="ARBA00022840"/>
    </source>
</evidence>
<dbReference type="PROSITE" id="PS00445">
    <property type="entry name" value="FGGY_KINASES_2"/>
    <property type="match status" value="1"/>
</dbReference>
<dbReference type="GO" id="GO:0004856">
    <property type="term" value="F:D-xylulokinase activity"/>
    <property type="evidence" value="ECO:0007669"/>
    <property type="project" value="UniProtKB-UniRule"/>
</dbReference>
<dbReference type="PIRSF" id="PIRSF000538">
    <property type="entry name" value="GlpK"/>
    <property type="match status" value="1"/>
</dbReference>
<dbReference type="CDD" id="cd07808">
    <property type="entry name" value="ASKHA_NBD_FGGY_EcXK-like"/>
    <property type="match status" value="1"/>
</dbReference>
<keyword evidence="3 8" id="KW-0808">Transferase</keyword>
<keyword evidence="2 8" id="KW-0859">Xylose metabolism</keyword>
<dbReference type="AlphaFoldDB" id="A0A6N7XPB3"/>
<comment type="similarity">
    <text evidence="1 8 9">Belongs to the FGGY kinase family.</text>
</comment>
<dbReference type="InterPro" id="IPR043129">
    <property type="entry name" value="ATPase_NBD"/>
</dbReference>
<evidence type="ECO:0000256" key="2">
    <source>
        <dbReference type="ARBA" id="ARBA00022629"/>
    </source>
</evidence>
<dbReference type="Pfam" id="PF00370">
    <property type="entry name" value="FGGY_N"/>
    <property type="match status" value="1"/>
</dbReference>
<dbReference type="InterPro" id="IPR050406">
    <property type="entry name" value="FGGY_Carb_Kinase"/>
</dbReference>
<keyword evidence="4 8" id="KW-0547">Nucleotide-binding</keyword>
<evidence type="ECO:0000259" key="11">
    <source>
        <dbReference type="Pfam" id="PF00370"/>
    </source>
</evidence>
<name>A0A6N7XPB3_9ACTN</name>
<sequence>MYFIGIDVGTSATKLLLMDEGGGVRSVVSRRYSTAMPQPGWSEQNPDDWWDAVCNGIPELLEGVDASQVAGIGCCGQMHGLVTLDARDRVIRPAILWNDSRSRYQVGCLNRDIGREAIARYTGNVAYVGFTAPKLLWLREEEPEHFSAIRKIMLPKDYITFRLTGEYVTDYSDASGTLLLDVRNRCWSKHMLGLCGLWRAKMPRLCESWEEVGTLLPEVADRLGLPRTVRVCAGAGDNASAAVGAGAVGEGSCNIVLGTAGTILMNMASYHEDKDNKLHCFCNAEGGWNLMGCILTAAGCNEWWMGNVLQTEDYTAEQGAISLAALGQNDVFFLPYLMGERTPHNDPRARGAFVGMRATSTRADLTQAVLEGVAFALRDCACIAREEELDVSSSTICGGGARSRLWLSIISDVLGIPLRITQTEQAPAMGAAMLASVCCGAYGDVAQCARALVHTKGTVEPNREVVSLYNGRYDTWRRIYPALRGVFQEIL</sequence>
<dbReference type="PROSITE" id="PS00933">
    <property type="entry name" value="FGGY_KINASES_1"/>
    <property type="match status" value="1"/>
</dbReference>
<evidence type="ECO:0000256" key="7">
    <source>
        <dbReference type="ARBA" id="ARBA00023277"/>
    </source>
</evidence>
<evidence type="ECO:0000256" key="5">
    <source>
        <dbReference type="ARBA" id="ARBA00022777"/>
    </source>
</evidence>
<evidence type="ECO:0000256" key="1">
    <source>
        <dbReference type="ARBA" id="ARBA00009156"/>
    </source>
</evidence>
<keyword evidence="5 8" id="KW-0418">Kinase</keyword>
<accession>A0A6N7XPB3</accession>
<feature type="domain" description="Carbohydrate kinase FGGY C-terminal" evidence="12">
    <location>
        <begin position="254"/>
        <end position="437"/>
    </location>
</feature>
<evidence type="ECO:0000256" key="3">
    <source>
        <dbReference type="ARBA" id="ARBA00022679"/>
    </source>
</evidence>
<dbReference type="InterPro" id="IPR018484">
    <property type="entry name" value="FGGY_N"/>
</dbReference>
<comment type="catalytic activity">
    <reaction evidence="8 10">
        <text>D-xylulose + ATP = D-xylulose 5-phosphate + ADP + H(+)</text>
        <dbReference type="Rhea" id="RHEA:10964"/>
        <dbReference type="ChEBI" id="CHEBI:15378"/>
        <dbReference type="ChEBI" id="CHEBI:17140"/>
        <dbReference type="ChEBI" id="CHEBI:30616"/>
        <dbReference type="ChEBI" id="CHEBI:57737"/>
        <dbReference type="ChEBI" id="CHEBI:456216"/>
        <dbReference type="EC" id="2.7.1.17"/>
    </reaction>
</comment>
<keyword evidence="14" id="KW-1185">Reference proteome</keyword>
<dbReference type="InterPro" id="IPR000577">
    <property type="entry name" value="Carb_kinase_FGGY"/>
</dbReference>
<keyword evidence="7 8" id="KW-0119">Carbohydrate metabolism</keyword>
<dbReference type="EC" id="2.7.1.17" evidence="8 10"/>
<feature type="binding site" evidence="8">
    <location>
        <begin position="78"/>
        <end position="79"/>
    </location>
    <ligand>
        <name>substrate</name>
    </ligand>
</feature>